<evidence type="ECO:0000313" key="7">
    <source>
        <dbReference type="Proteomes" id="UP001317532"/>
    </source>
</evidence>
<evidence type="ECO:0000256" key="3">
    <source>
        <dbReference type="ARBA" id="ARBA00022729"/>
    </source>
</evidence>
<gene>
    <name evidence="6" type="ORF">WPS_10000</name>
</gene>
<dbReference type="InterPro" id="IPR006311">
    <property type="entry name" value="TAT_signal"/>
</dbReference>
<organism evidence="6 7">
    <name type="scientific">Vulcanimicrobium alpinum</name>
    <dbReference type="NCBI Taxonomy" id="3016050"/>
    <lineage>
        <taxon>Bacteria</taxon>
        <taxon>Bacillati</taxon>
        <taxon>Vulcanimicrobiota</taxon>
        <taxon>Vulcanimicrobiia</taxon>
        <taxon>Vulcanimicrobiales</taxon>
        <taxon>Vulcanimicrobiaceae</taxon>
        <taxon>Vulcanimicrobium</taxon>
    </lineage>
</organism>
<evidence type="ECO:0000313" key="6">
    <source>
        <dbReference type="EMBL" id="BDE05724.1"/>
    </source>
</evidence>
<dbReference type="Pfam" id="PF13458">
    <property type="entry name" value="Peripla_BP_6"/>
    <property type="match status" value="1"/>
</dbReference>
<evidence type="ECO:0000256" key="2">
    <source>
        <dbReference type="ARBA" id="ARBA00022448"/>
    </source>
</evidence>
<dbReference type="EMBL" id="AP025523">
    <property type="protein sequence ID" value="BDE05724.1"/>
    <property type="molecule type" value="Genomic_DNA"/>
</dbReference>
<dbReference type="PRINTS" id="PR00337">
    <property type="entry name" value="LEUILEVALBP"/>
</dbReference>
<keyword evidence="7" id="KW-1185">Reference proteome</keyword>
<comment type="similarity">
    <text evidence="1">Belongs to the leucine-binding protein family.</text>
</comment>
<feature type="domain" description="Leucine-binding protein" evidence="5">
    <location>
        <begin position="35"/>
        <end position="374"/>
    </location>
</feature>
<dbReference type="Proteomes" id="UP001317532">
    <property type="component" value="Chromosome"/>
</dbReference>
<dbReference type="GO" id="GO:0006865">
    <property type="term" value="P:amino acid transport"/>
    <property type="evidence" value="ECO:0007669"/>
    <property type="project" value="UniProtKB-KW"/>
</dbReference>
<reference evidence="6 7" key="1">
    <citation type="journal article" date="2022" name="ISME Commun">
        <title>Vulcanimicrobium alpinus gen. nov. sp. nov., the first cultivated representative of the candidate phylum 'Eremiobacterota', is a metabolically versatile aerobic anoxygenic phototroph.</title>
        <authorList>
            <person name="Yabe S."/>
            <person name="Muto K."/>
            <person name="Abe K."/>
            <person name="Yokota A."/>
            <person name="Staudigel H."/>
            <person name="Tebo B.M."/>
        </authorList>
    </citation>
    <scope>NUCLEOTIDE SEQUENCE [LARGE SCALE GENOMIC DNA]</scope>
    <source>
        <strain evidence="6 7">WC8-2</strain>
    </source>
</reference>
<keyword evidence="4" id="KW-0029">Amino-acid transport</keyword>
<protein>
    <submittedName>
        <fullName evidence="6">ABC transporter substrate-binding protein</fullName>
    </submittedName>
</protein>
<dbReference type="Gene3D" id="3.40.50.2300">
    <property type="match status" value="2"/>
</dbReference>
<evidence type="ECO:0000259" key="5">
    <source>
        <dbReference type="Pfam" id="PF13458"/>
    </source>
</evidence>
<dbReference type="InterPro" id="IPR028082">
    <property type="entry name" value="Peripla_BP_I"/>
</dbReference>
<dbReference type="InterPro" id="IPR028081">
    <property type="entry name" value="Leu-bd"/>
</dbReference>
<keyword evidence="2" id="KW-0813">Transport</keyword>
<evidence type="ECO:0000256" key="4">
    <source>
        <dbReference type="ARBA" id="ARBA00022970"/>
    </source>
</evidence>
<accession>A0AAN1XVG5</accession>
<dbReference type="RefSeq" id="WP_317996748.1">
    <property type="nucleotide sequence ID" value="NZ_AP025523.1"/>
</dbReference>
<dbReference type="InterPro" id="IPR000709">
    <property type="entry name" value="Leu_Ile_Val-bd"/>
</dbReference>
<sequence length="415" mass="44892">MKQALSRGRFVAGSAGAAALAFGGGPYVIAAPTKEIVVGLNVPQSGPYAEQGTDQLRAYHLAIDEINAKGGIMGMKIKPTEGDDQTKAGVATENAQRMIERDGAVMITGGSSTGTAVAVSGLCQQKGVIFMATLTHGDETTNQNCHRHTFRRYNDAYMSAQSLAKTLVTKYGTGKWFHITADYAWGHSVYDNITAVVEPKGAKTIKNVLTPFPGTKDFSPMLQQAQAAKPDVLVITEFGADMVLCINQAAQFGLTKSTKILVPLVDEYMAKGTKDNFDNVVSTAPFYWKYHAAKYPGAKKFVDAFQKRYGFPPSNGAETAYADMYIYKMAVEKAGSIDAEKVINALEGTKFQFTKEQEYYRKEDHQGVNSCLVLEGIPEKDRGPGGFEFARVLEVHDGPSVVAPVSSLVCKMETA</sequence>
<dbReference type="SUPFAM" id="SSF53822">
    <property type="entry name" value="Periplasmic binding protein-like I"/>
    <property type="match status" value="1"/>
</dbReference>
<dbReference type="PANTHER" id="PTHR30483">
    <property type="entry name" value="LEUCINE-SPECIFIC-BINDING PROTEIN"/>
    <property type="match status" value="1"/>
</dbReference>
<dbReference type="PROSITE" id="PS51318">
    <property type="entry name" value="TAT"/>
    <property type="match status" value="1"/>
</dbReference>
<keyword evidence="3" id="KW-0732">Signal</keyword>
<evidence type="ECO:0000256" key="1">
    <source>
        <dbReference type="ARBA" id="ARBA00010062"/>
    </source>
</evidence>
<proteinExistence type="inferred from homology"/>
<name>A0AAN1XVG5_UNVUL</name>
<dbReference type="AlphaFoldDB" id="A0AAN1XVG5"/>
<dbReference type="PANTHER" id="PTHR30483:SF6">
    <property type="entry name" value="PERIPLASMIC BINDING PROTEIN OF ABC TRANSPORTER FOR NATURAL AMINO ACIDS"/>
    <property type="match status" value="1"/>
</dbReference>
<dbReference type="InterPro" id="IPR051010">
    <property type="entry name" value="BCAA_transport"/>
</dbReference>
<dbReference type="KEGG" id="vab:WPS_10000"/>